<accession>A0AB94IX54</accession>
<evidence type="ECO:0000256" key="4">
    <source>
        <dbReference type="ARBA" id="ARBA00023136"/>
    </source>
</evidence>
<dbReference type="PANTHER" id="PTHR30429:SF0">
    <property type="entry name" value="METHIONINE-BINDING LIPOPROTEIN METQ"/>
    <property type="match status" value="1"/>
</dbReference>
<proteinExistence type="inferred from homology"/>
<gene>
    <name evidence="8" type="ORF">SY1_11970</name>
</gene>
<name>A0AB94IX54_9BACT</name>
<evidence type="ECO:0000313" key="9">
    <source>
        <dbReference type="Proteomes" id="UP000008957"/>
    </source>
</evidence>
<dbReference type="EMBL" id="FP929056">
    <property type="protein sequence ID" value="CBL28355.1"/>
    <property type="molecule type" value="Genomic_DNA"/>
</dbReference>
<sequence length="276" mass="30099">MKKKVMASLMALAVVVGLTAECASSEAVKPGEGTTVTIAGTAVSQVFYEAFKDLYESLGYKTKFILFDSNPVCLEACATGETMVSIGQQLKFVHSYNTNNGTNLEMVKPYGMYTGIGLYSEKYDSVDKIPDGAQIAVMNDATNEDVSLKVLQEAGLIKLAGDVEFATVADIVENPKNLEFVEMEQAQTVTALEDMAGACCWFTHMSAAGKNPSVYLVRDNVMINYPMGITVNRTDVESDWAVNMAECLRNADVQAKINEAFPNVFEFYTDDAQVKQ</sequence>
<keyword evidence="6" id="KW-0449">Lipoprotein</keyword>
<comment type="subcellular location">
    <subcellularLocation>
        <location evidence="1">Membrane</location>
        <topology evidence="1">Lipid-anchor</topology>
    </subcellularLocation>
</comment>
<protein>
    <submittedName>
        <fullName evidence="8">ABC-type metal ion transport system, periplasmic component/surface antigen</fullName>
    </submittedName>
</protein>
<feature type="signal peptide" evidence="7">
    <location>
        <begin position="1"/>
        <end position="20"/>
    </location>
</feature>
<dbReference type="Gene3D" id="3.40.190.10">
    <property type="entry name" value="Periplasmic binding protein-like II"/>
    <property type="match status" value="2"/>
</dbReference>
<reference evidence="8 9" key="2">
    <citation type="submission" date="2010-03" db="EMBL/GenBank/DDBJ databases">
        <authorList>
            <person name="Pajon A."/>
        </authorList>
    </citation>
    <scope>NUCLEOTIDE SEQUENCE [LARGE SCALE GENOMIC DNA]</scope>
    <source>
        <strain evidence="8 9">SGP1</strain>
    </source>
</reference>
<dbReference type="AlphaFoldDB" id="A0AB94IX54"/>
<keyword evidence="4" id="KW-0472">Membrane</keyword>
<dbReference type="GO" id="GO:0016020">
    <property type="term" value="C:membrane"/>
    <property type="evidence" value="ECO:0007669"/>
    <property type="project" value="UniProtKB-SubCell"/>
</dbReference>
<evidence type="ECO:0000256" key="7">
    <source>
        <dbReference type="SAM" id="SignalP"/>
    </source>
</evidence>
<evidence type="ECO:0000256" key="5">
    <source>
        <dbReference type="ARBA" id="ARBA00023139"/>
    </source>
</evidence>
<dbReference type="SUPFAM" id="SSF53850">
    <property type="entry name" value="Periplasmic binding protein-like II"/>
    <property type="match status" value="1"/>
</dbReference>
<dbReference type="InterPro" id="IPR004872">
    <property type="entry name" value="Lipoprotein_NlpA"/>
</dbReference>
<evidence type="ECO:0000256" key="3">
    <source>
        <dbReference type="ARBA" id="ARBA00022729"/>
    </source>
</evidence>
<dbReference type="KEGG" id="sbr:SY1_11970"/>
<evidence type="ECO:0000256" key="6">
    <source>
        <dbReference type="ARBA" id="ARBA00023288"/>
    </source>
</evidence>
<organism evidence="8 9">
    <name type="scientific">Fretibacterium fastidiosum</name>
    <dbReference type="NCBI Taxonomy" id="651822"/>
    <lineage>
        <taxon>Bacteria</taxon>
        <taxon>Thermotogati</taxon>
        <taxon>Synergistota</taxon>
        <taxon>Synergistia</taxon>
        <taxon>Synergistales</taxon>
        <taxon>Aminobacteriaceae</taxon>
        <taxon>Fretibacterium</taxon>
    </lineage>
</organism>
<evidence type="ECO:0000256" key="1">
    <source>
        <dbReference type="ARBA" id="ARBA00004635"/>
    </source>
</evidence>
<dbReference type="Pfam" id="PF03180">
    <property type="entry name" value="Lipoprotein_9"/>
    <property type="match status" value="1"/>
</dbReference>
<evidence type="ECO:0000256" key="2">
    <source>
        <dbReference type="ARBA" id="ARBA00008973"/>
    </source>
</evidence>
<reference evidence="9" key="1">
    <citation type="submission" date="2010-03" db="EMBL/GenBank/DDBJ databases">
        <title>The genome sequence of Synergistetes sp. SGP1.</title>
        <authorList>
            <consortium name="metaHIT consortium -- http://www.metahit.eu/"/>
            <person name="Pajon A."/>
            <person name="Turner K."/>
            <person name="Parkhill J."/>
            <person name="Wade W."/>
            <person name="Vartoukian S."/>
        </authorList>
    </citation>
    <scope>NUCLEOTIDE SEQUENCE [LARGE SCALE GENOMIC DNA]</scope>
    <source>
        <strain evidence="9">SGP1</strain>
    </source>
</reference>
<dbReference type="Proteomes" id="UP000008957">
    <property type="component" value="Chromosome"/>
</dbReference>
<dbReference type="PANTHER" id="PTHR30429">
    <property type="entry name" value="D-METHIONINE-BINDING LIPOPROTEIN METQ"/>
    <property type="match status" value="1"/>
</dbReference>
<feature type="chain" id="PRO_5044491021" evidence="7">
    <location>
        <begin position="21"/>
        <end position="276"/>
    </location>
</feature>
<keyword evidence="9" id="KW-1185">Reference proteome</keyword>
<keyword evidence="5" id="KW-0564">Palmitate</keyword>
<comment type="similarity">
    <text evidence="2">Belongs to the NlpA lipoprotein family.</text>
</comment>
<keyword evidence="3 7" id="KW-0732">Signal</keyword>
<evidence type="ECO:0000313" key="8">
    <source>
        <dbReference type="EMBL" id="CBL28355.1"/>
    </source>
</evidence>